<dbReference type="GO" id="GO:0006284">
    <property type="term" value="P:base-excision repair"/>
    <property type="evidence" value="ECO:0007669"/>
    <property type="project" value="InterPro"/>
</dbReference>
<dbReference type="InterPro" id="IPR011034">
    <property type="entry name" value="Formyl_transferase-like_C_sf"/>
</dbReference>
<reference evidence="6 7" key="1">
    <citation type="submission" date="2018-08" db="EMBL/GenBank/DDBJ databases">
        <title>A genome reference for cultivated species of the human gut microbiota.</title>
        <authorList>
            <person name="Zou Y."/>
            <person name="Xue W."/>
            <person name="Luo G."/>
        </authorList>
    </citation>
    <scope>NUCLEOTIDE SEQUENCE [LARGE SCALE GENOMIC DNA]</scope>
    <source>
        <strain evidence="6 7">AM25-6</strain>
    </source>
</reference>
<evidence type="ECO:0000256" key="2">
    <source>
        <dbReference type="ARBA" id="ARBA00022763"/>
    </source>
</evidence>
<dbReference type="GO" id="GO:0003677">
    <property type="term" value="F:DNA binding"/>
    <property type="evidence" value="ECO:0007669"/>
    <property type="project" value="InterPro"/>
</dbReference>
<dbReference type="Proteomes" id="UP000261212">
    <property type="component" value="Unassembled WGS sequence"/>
</dbReference>
<sequence>MKLERDFYLQDCVKVARDLLGKVFIHETKEGITKGIIVETEAYNGAIDKASHSYKYKKTKRTEIQFGLGGYAYVYFIYGMHFNINIVTGIAGEPQGVLIRGIQPTYGIDLMKERRKSDNLSNLTNGPAKLCQAMGITKEQYGMDLCNSNLYIEEGITIEDKDVDITKRINIDYAEEDKDRLWRFSIKDNPFVSIKVKS</sequence>
<keyword evidence="3 5" id="KW-0378">Hydrolase</keyword>
<evidence type="ECO:0000256" key="5">
    <source>
        <dbReference type="HAMAP-Rule" id="MF_00527"/>
    </source>
</evidence>
<dbReference type="Pfam" id="PF02245">
    <property type="entry name" value="Pur_DNA_glyco"/>
    <property type="match status" value="1"/>
</dbReference>
<dbReference type="AlphaFoldDB" id="A0A3E3DZP3"/>
<dbReference type="PANTHER" id="PTHR10429:SF0">
    <property type="entry name" value="DNA-3-METHYLADENINE GLYCOSYLASE"/>
    <property type="match status" value="1"/>
</dbReference>
<dbReference type="EMBL" id="QUSM01000003">
    <property type="protein sequence ID" value="RGD74545.1"/>
    <property type="molecule type" value="Genomic_DNA"/>
</dbReference>
<gene>
    <name evidence="6" type="ORF">DW687_07250</name>
</gene>
<dbReference type="PANTHER" id="PTHR10429">
    <property type="entry name" value="DNA-3-METHYLADENINE GLYCOSYLASE"/>
    <property type="match status" value="1"/>
</dbReference>
<evidence type="ECO:0000256" key="1">
    <source>
        <dbReference type="ARBA" id="ARBA00009232"/>
    </source>
</evidence>
<protein>
    <recommendedName>
        <fullName evidence="5">Putative 3-methyladenine DNA glycosylase</fullName>
        <ecNumber evidence="5">3.2.2.-</ecNumber>
    </recommendedName>
</protein>
<dbReference type="InterPro" id="IPR003180">
    <property type="entry name" value="MPG"/>
</dbReference>
<keyword evidence="4 5" id="KW-0234">DNA repair</keyword>
<proteinExistence type="inferred from homology"/>
<dbReference type="GO" id="GO:0003905">
    <property type="term" value="F:alkylbase DNA N-glycosylase activity"/>
    <property type="evidence" value="ECO:0007669"/>
    <property type="project" value="InterPro"/>
</dbReference>
<keyword evidence="2 5" id="KW-0227">DNA damage</keyword>
<evidence type="ECO:0000256" key="4">
    <source>
        <dbReference type="ARBA" id="ARBA00023204"/>
    </source>
</evidence>
<dbReference type="HAMAP" id="MF_00527">
    <property type="entry name" value="3MGH"/>
    <property type="match status" value="1"/>
</dbReference>
<dbReference type="Gene3D" id="3.10.300.10">
    <property type="entry name" value="Methylpurine-DNA glycosylase (MPG)"/>
    <property type="match status" value="1"/>
</dbReference>
<evidence type="ECO:0000313" key="7">
    <source>
        <dbReference type="Proteomes" id="UP000261212"/>
    </source>
</evidence>
<dbReference type="EC" id="3.2.2.-" evidence="5"/>
<name>A0A3E3DZP3_9FIRM</name>
<comment type="similarity">
    <text evidence="1 5">Belongs to the DNA glycosylase MPG family.</text>
</comment>
<dbReference type="NCBIfam" id="TIGR00567">
    <property type="entry name" value="3mg"/>
    <property type="match status" value="1"/>
</dbReference>
<evidence type="ECO:0000313" key="6">
    <source>
        <dbReference type="EMBL" id="RGD74545.1"/>
    </source>
</evidence>
<dbReference type="FunFam" id="3.10.300.10:FF:000001">
    <property type="entry name" value="Putative 3-methyladenine DNA glycosylase"/>
    <property type="match status" value="1"/>
</dbReference>
<dbReference type="SUPFAM" id="SSF50486">
    <property type="entry name" value="FMT C-terminal domain-like"/>
    <property type="match status" value="1"/>
</dbReference>
<dbReference type="InterPro" id="IPR036995">
    <property type="entry name" value="MPG_sf"/>
</dbReference>
<organism evidence="6 7">
    <name type="scientific">Anaerofustis stercorihominis</name>
    <dbReference type="NCBI Taxonomy" id="214853"/>
    <lineage>
        <taxon>Bacteria</taxon>
        <taxon>Bacillati</taxon>
        <taxon>Bacillota</taxon>
        <taxon>Clostridia</taxon>
        <taxon>Eubacteriales</taxon>
        <taxon>Eubacteriaceae</taxon>
        <taxon>Anaerofustis</taxon>
    </lineage>
</organism>
<dbReference type="RefSeq" id="WP_117532242.1">
    <property type="nucleotide sequence ID" value="NZ_QUSM01000003.1"/>
</dbReference>
<dbReference type="CDD" id="cd00540">
    <property type="entry name" value="AAG"/>
    <property type="match status" value="1"/>
</dbReference>
<comment type="caution">
    <text evidence="6">The sequence shown here is derived from an EMBL/GenBank/DDBJ whole genome shotgun (WGS) entry which is preliminary data.</text>
</comment>
<accession>A0A3E3DZP3</accession>
<evidence type="ECO:0000256" key="3">
    <source>
        <dbReference type="ARBA" id="ARBA00022801"/>
    </source>
</evidence>